<reference evidence="1" key="1">
    <citation type="journal article" date="2021" name="Proc. Natl. Acad. Sci. U.S.A.">
        <title>A Catalog of Tens of Thousands of Viruses from Human Metagenomes Reveals Hidden Associations with Chronic Diseases.</title>
        <authorList>
            <person name="Tisza M.J."/>
            <person name="Buck C.B."/>
        </authorList>
    </citation>
    <scope>NUCLEOTIDE SEQUENCE</scope>
    <source>
        <strain evidence="1">CtJ2i1</strain>
    </source>
</reference>
<proteinExistence type="predicted"/>
<protein>
    <submittedName>
        <fullName evidence="1">Uncharacterized protein</fullName>
    </submittedName>
</protein>
<evidence type="ECO:0000313" key="1">
    <source>
        <dbReference type="EMBL" id="DAG00673.1"/>
    </source>
</evidence>
<sequence length="54" mass="6092">MFVEAIYNYTLVSPVGEFISVQSTDGIFGILREYQGFQFISRTILGYRSCGMAD</sequence>
<accession>A0A8S5V1T3</accession>
<dbReference type="EMBL" id="BK016182">
    <property type="protein sequence ID" value="DAG00673.1"/>
    <property type="molecule type" value="Genomic_DNA"/>
</dbReference>
<name>A0A8S5V1T3_9CAUD</name>
<organism evidence="1">
    <name type="scientific">Myoviridae sp. ctJ2i1</name>
    <dbReference type="NCBI Taxonomy" id="2825079"/>
    <lineage>
        <taxon>Viruses</taxon>
        <taxon>Duplodnaviria</taxon>
        <taxon>Heunggongvirae</taxon>
        <taxon>Uroviricota</taxon>
        <taxon>Caudoviricetes</taxon>
    </lineage>
</organism>